<dbReference type="PROSITE" id="PS00039">
    <property type="entry name" value="DEAD_ATP_HELICASE"/>
    <property type="match status" value="1"/>
</dbReference>
<name>A0ABZ0RLM6_9BACT</name>
<evidence type="ECO:0000256" key="10">
    <source>
        <dbReference type="SAM" id="MobiDB-lite"/>
    </source>
</evidence>
<evidence type="ECO:0000256" key="1">
    <source>
        <dbReference type="ARBA" id="ARBA00012552"/>
    </source>
</evidence>
<dbReference type="PROSITE" id="PS51192">
    <property type="entry name" value="HELICASE_ATP_BIND_1"/>
    <property type="match status" value="1"/>
</dbReference>
<dbReference type="EMBL" id="CP138858">
    <property type="protein sequence ID" value="WPJ96992.1"/>
    <property type="molecule type" value="Genomic_DNA"/>
</dbReference>
<evidence type="ECO:0000313" key="14">
    <source>
        <dbReference type="EMBL" id="WPJ96992.1"/>
    </source>
</evidence>
<dbReference type="Pfam" id="PF00270">
    <property type="entry name" value="DEAD"/>
    <property type="match status" value="1"/>
</dbReference>
<dbReference type="RefSeq" id="WP_319833844.1">
    <property type="nucleotide sequence ID" value="NZ_CP138858.1"/>
</dbReference>
<keyword evidence="5 9" id="KW-0347">Helicase</keyword>
<keyword evidence="7" id="KW-0346">Stress response</keyword>
<dbReference type="Pfam" id="PF00271">
    <property type="entry name" value="Helicase_C"/>
    <property type="match status" value="1"/>
</dbReference>
<sequence length="542" mass="59937">MDIKFTDLGLRAELIEGIQRLGFESPSPIQAQTIPVALEGHDIVGLSQTGSGKTAAFGLPALNLIDINRDETQVLVLCPTRELAVQVCEEIHRLAAALKGLVAVPVYGGAPLDRQMRALRKGAHIVVGTPGRVMDHLRRKTLRTDAIRLCILDEADRMLDMGFREDMEIILGDMPEDRQTLFFSATMNRAVEGLIKTFSHKAKQISIERKSLTVDTIEQTYYEVRNRSKIEVLCRLLDLETNPRGIVFCNTKQMVEDATEALTARGYVADRIHGDITQANRERVIKRFKDGSVELLVATDVAARGLDIDDVDIVFNYDLPHDPEDYVHRIGRTGRAGRSGKSVTFVYGRDIYRLETIERYTRQVVRRMPIPSLEDVEGRKADKVFNQVRETLEGGKFKRHDDLVDRLLDAGHTPTDIASALFDLLGNDEGREGEKIAEDNEAFDPNPQRKGGGGKKGGYKGGAGGGYKGGYKKKHGGGSYQKRSNDGAGDGKWNDGGKHKRPFKTKSKIAGGKFKKSEGSARPNSPSGGGDKTPARRFKRPD</sequence>
<feature type="compositionally biased region" description="Gly residues" evidence="10">
    <location>
        <begin position="450"/>
        <end position="469"/>
    </location>
</feature>
<reference evidence="14 15" key="1">
    <citation type="submission" date="2023-11" db="EMBL/GenBank/DDBJ databases">
        <title>Coraliomargarita sp. nov., isolated from marine algae.</title>
        <authorList>
            <person name="Lee J.K."/>
            <person name="Baek J.H."/>
            <person name="Kim J.M."/>
            <person name="Choi D.G."/>
            <person name="Jeon C.O."/>
        </authorList>
    </citation>
    <scope>NUCLEOTIDE SEQUENCE [LARGE SCALE GENOMIC DNA]</scope>
    <source>
        <strain evidence="14 15">J2-16</strain>
    </source>
</reference>
<dbReference type="PANTHER" id="PTHR47963">
    <property type="entry name" value="DEAD-BOX ATP-DEPENDENT RNA HELICASE 47, MITOCHONDRIAL"/>
    <property type="match status" value="1"/>
</dbReference>
<dbReference type="InterPro" id="IPR001650">
    <property type="entry name" value="Helicase_C-like"/>
</dbReference>
<gene>
    <name evidence="14" type="ORF">SH580_04635</name>
</gene>
<dbReference type="InterPro" id="IPR057325">
    <property type="entry name" value="DeaD_dimer"/>
</dbReference>
<feature type="domain" description="Helicase C-terminal" evidence="12">
    <location>
        <begin position="216"/>
        <end position="377"/>
    </location>
</feature>
<evidence type="ECO:0000256" key="8">
    <source>
        <dbReference type="PROSITE-ProRule" id="PRU00552"/>
    </source>
</evidence>
<dbReference type="SMART" id="SM00490">
    <property type="entry name" value="HELICc"/>
    <property type="match status" value="1"/>
</dbReference>
<dbReference type="CDD" id="cd18787">
    <property type="entry name" value="SF2_C_DEAD"/>
    <property type="match status" value="1"/>
</dbReference>
<dbReference type="CDD" id="cd00268">
    <property type="entry name" value="DEADc"/>
    <property type="match status" value="1"/>
</dbReference>
<organism evidence="14 15">
    <name type="scientific">Coraliomargarita algicola</name>
    <dbReference type="NCBI Taxonomy" id="3092156"/>
    <lineage>
        <taxon>Bacteria</taxon>
        <taxon>Pseudomonadati</taxon>
        <taxon>Verrucomicrobiota</taxon>
        <taxon>Opitutia</taxon>
        <taxon>Puniceicoccales</taxon>
        <taxon>Coraliomargaritaceae</taxon>
        <taxon>Coraliomargarita</taxon>
    </lineage>
</organism>
<keyword evidence="4 9" id="KW-0378">Hydrolase</keyword>
<dbReference type="SMART" id="SM00487">
    <property type="entry name" value="DEXDc"/>
    <property type="match status" value="1"/>
</dbReference>
<dbReference type="Pfam" id="PF25399">
    <property type="entry name" value="DeaD_dimer"/>
    <property type="match status" value="1"/>
</dbReference>
<evidence type="ECO:0000256" key="4">
    <source>
        <dbReference type="ARBA" id="ARBA00022801"/>
    </source>
</evidence>
<keyword evidence="3 9" id="KW-0547">Nucleotide-binding</keyword>
<dbReference type="InterPro" id="IPR044742">
    <property type="entry name" value="DEAD/DEAH_RhlB"/>
</dbReference>
<dbReference type="PROSITE" id="PS51195">
    <property type="entry name" value="Q_MOTIF"/>
    <property type="match status" value="1"/>
</dbReference>
<evidence type="ECO:0000256" key="3">
    <source>
        <dbReference type="ARBA" id="ARBA00022741"/>
    </source>
</evidence>
<dbReference type="InterPro" id="IPR027417">
    <property type="entry name" value="P-loop_NTPase"/>
</dbReference>
<comment type="similarity">
    <text evidence="9">Belongs to the DEAD box helicase family.</text>
</comment>
<evidence type="ECO:0000313" key="15">
    <source>
        <dbReference type="Proteomes" id="UP001324993"/>
    </source>
</evidence>
<dbReference type="Gene3D" id="3.40.50.300">
    <property type="entry name" value="P-loop containing nucleotide triphosphate hydrolases"/>
    <property type="match status" value="2"/>
</dbReference>
<evidence type="ECO:0000259" key="11">
    <source>
        <dbReference type="PROSITE" id="PS51192"/>
    </source>
</evidence>
<dbReference type="InterPro" id="IPR014014">
    <property type="entry name" value="RNA_helicase_DEAD_Q_motif"/>
</dbReference>
<evidence type="ECO:0000256" key="2">
    <source>
        <dbReference type="ARBA" id="ARBA00022490"/>
    </source>
</evidence>
<keyword evidence="15" id="KW-1185">Reference proteome</keyword>
<dbReference type="InterPro" id="IPR011545">
    <property type="entry name" value="DEAD/DEAH_box_helicase_dom"/>
</dbReference>
<keyword evidence="6 9" id="KW-0067">ATP-binding</keyword>
<keyword evidence="2" id="KW-0963">Cytoplasm</keyword>
<dbReference type="InterPro" id="IPR050547">
    <property type="entry name" value="DEAD_box_RNA_helicases"/>
</dbReference>
<evidence type="ECO:0000256" key="5">
    <source>
        <dbReference type="ARBA" id="ARBA00022806"/>
    </source>
</evidence>
<dbReference type="InterPro" id="IPR000629">
    <property type="entry name" value="RNA-helicase_DEAD-box_CS"/>
</dbReference>
<evidence type="ECO:0000259" key="13">
    <source>
        <dbReference type="PROSITE" id="PS51195"/>
    </source>
</evidence>
<dbReference type="SUPFAM" id="SSF52540">
    <property type="entry name" value="P-loop containing nucleoside triphosphate hydrolases"/>
    <property type="match status" value="1"/>
</dbReference>
<proteinExistence type="inferred from homology"/>
<evidence type="ECO:0000256" key="6">
    <source>
        <dbReference type="ARBA" id="ARBA00022840"/>
    </source>
</evidence>
<dbReference type="PANTHER" id="PTHR47963:SF8">
    <property type="entry name" value="ATP-DEPENDENT RNA HELICASE DEAD"/>
    <property type="match status" value="1"/>
</dbReference>
<evidence type="ECO:0000256" key="7">
    <source>
        <dbReference type="ARBA" id="ARBA00023016"/>
    </source>
</evidence>
<feature type="short sequence motif" description="Q motif" evidence="8">
    <location>
        <begin position="3"/>
        <end position="31"/>
    </location>
</feature>
<feature type="domain" description="Helicase ATP-binding" evidence="11">
    <location>
        <begin position="34"/>
        <end position="205"/>
    </location>
</feature>
<feature type="domain" description="DEAD-box RNA helicase Q" evidence="13">
    <location>
        <begin position="3"/>
        <end position="31"/>
    </location>
</feature>
<feature type="compositionally biased region" description="Basic residues" evidence="10">
    <location>
        <begin position="498"/>
        <end position="507"/>
    </location>
</feature>
<dbReference type="EC" id="3.6.4.13" evidence="1"/>
<dbReference type="GO" id="GO:0004386">
    <property type="term" value="F:helicase activity"/>
    <property type="evidence" value="ECO:0007669"/>
    <property type="project" value="UniProtKB-KW"/>
</dbReference>
<protein>
    <recommendedName>
        <fullName evidence="1">RNA helicase</fullName>
        <ecNumber evidence="1">3.6.4.13</ecNumber>
    </recommendedName>
</protein>
<evidence type="ECO:0000256" key="9">
    <source>
        <dbReference type="RuleBase" id="RU000492"/>
    </source>
</evidence>
<feature type="region of interest" description="Disordered" evidence="10">
    <location>
        <begin position="436"/>
        <end position="542"/>
    </location>
</feature>
<dbReference type="InterPro" id="IPR014001">
    <property type="entry name" value="Helicase_ATP-bd"/>
</dbReference>
<dbReference type="PROSITE" id="PS51194">
    <property type="entry name" value="HELICASE_CTER"/>
    <property type="match status" value="1"/>
</dbReference>
<accession>A0ABZ0RLM6</accession>
<dbReference type="GO" id="GO:0016787">
    <property type="term" value="F:hydrolase activity"/>
    <property type="evidence" value="ECO:0007669"/>
    <property type="project" value="UniProtKB-KW"/>
</dbReference>
<dbReference type="Proteomes" id="UP001324993">
    <property type="component" value="Chromosome"/>
</dbReference>
<evidence type="ECO:0000259" key="12">
    <source>
        <dbReference type="PROSITE" id="PS51194"/>
    </source>
</evidence>